<evidence type="ECO:0000256" key="8">
    <source>
        <dbReference type="ARBA" id="ARBA00023242"/>
    </source>
</evidence>
<dbReference type="GO" id="GO:0005634">
    <property type="term" value="C:nucleus"/>
    <property type="evidence" value="ECO:0007669"/>
    <property type="project" value="UniProtKB-SubCell"/>
</dbReference>
<comment type="caution">
    <text evidence="12">The sequence shown here is derived from an EMBL/GenBank/DDBJ whole genome shotgun (WGS) entry which is preliminary data.</text>
</comment>
<dbReference type="GO" id="GO:0003676">
    <property type="term" value="F:nucleic acid binding"/>
    <property type="evidence" value="ECO:0007669"/>
    <property type="project" value="InterPro"/>
</dbReference>
<feature type="region of interest" description="Disordered" evidence="10">
    <location>
        <begin position="48"/>
        <end position="84"/>
    </location>
</feature>
<dbReference type="AlphaFoldDB" id="A0AAD3CQS7"/>
<dbReference type="Gene3D" id="3.30.420.10">
    <property type="entry name" value="Ribonuclease H-like superfamily/Ribonuclease H"/>
    <property type="match status" value="1"/>
</dbReference>
<keyword evidence="13" id="KW-1185">Reference proteome</keyword>
<evidence type="ECO:0000256" key="3">
    <source>
        <dbReference type="ARBA" id="ARBA00016937"/>
    </source>
</evidence>
<dbReference type="FunFam" id="3.30.420.10:FF:000007">
    <property type="entry name" value="Interferon-stimulated exonuclease gene 20"/>
    <property type="match status" value="1"/>
</dbReference>
<dbReference type="InterPro" id="IPR013520">
    <property type="entry name" value="Ribonucl_H"/>
</dbReference>
<comment type="similarity">
    <text evidence="2">Belongs to the REXO4 family.</text>
</comment>
<feature type="domain" description="Exonuclease" evidence="11">
    <location>
        <begin position="93"/>
        <end position="265"/>
    </location>
</feature>
<keyword evidence="7" id="KW-0269">Exonuclease</keyword>
<accession>A0AAD3CQS7</accession>
<evidence type="ECO:0000256" key="7">
    <source>
        <dbReference type="ARBA" id="ARBA00022839"/>
    </source>
</evidence>
<dbReference type="SMART" id="SM00479">
    <property type="entry name" value="EXOIII"/>
    <property type="match status" value="1"/>
</dbReference>
<comment type="function">
    <text evidence="9">Exoribonuclease involved in ribosome biosynthesis. Involved in the processing of ITS1, the internal transcribed spacer localized between the 18S and 5.8S rRNAs.</text>
</comment>
<protein>
    <recommendedName>
        <fullName evidence="3">RNA exonuclease 4</fullName>
    </recommendedName>
</protein>
<dbReference type="Pfam" id="PF00929">
    <property type="entry name" value="RNase_T"/>
    <property type="match status" value="1"/>
</dbReference>
<organism evidence="12 13">
    <name type="scientific">Chaetoceros tenuissimus</name>
    <dbReference type="NCBI Taxonomy" id="426638"/>
    <lineage>
        <taxon>Eukaryota</taxon>
        <taxon>Sar</taxon>
        <taxon>Stramenopiles</taxon>
        <taxon>Ochrophyta</taxon>
        <taxon>Bacillariophyta</taxon>
        <taxon>Coscinodiscophyceae</taxon>
        <taxon>Chaetocerotophycidae</taxon>
        <taxon>Chaetocerotales</taxon>
        <taxon>Chaetocerotaceae</taxon>
        <taxon>Chaetoceros</taxon>
    </lineage>
</organism>
<feature type="compositionally biased region" description="Low complexity" evidence="10">
    <location>
        <begin position="7"/>
        <end position="18"/>
    </location>
</feature>
<dbReference type="InterPro" id="IPR012337">
    <property type="entry name" value="RNaseH-like_sf"/>
</dbReference>
<keyword evidence="5" id="KW-0540">Nuclease</keyword>
<dbReference type="Proteomes" id="UP001054902">
    <property type="component" value="Unassembled WGS sequence"/>
</dbReference>
<evidence type="ECO:0000256" key="6">
    <source>
        <dbReference type="ARBA" id="ARBA00022801"/>
    </source>
</evidence>
<dbReference type="PANTHER" id="PTHR12801:SF45">
    <property type="entry name" value="RNA EXONUCLEASE 4"/>
    <property type="match status" value="1"/>
</dbReference>
<keyword evidence="8" id="KW-0539">Nucleus</keyword>
<evidence type="ECO:0000256" key="10">
    <source>
        <dbReference type="SAM" id="MobiDB-lite"/>
    </source>
</evidence>
<evidence type="ECO:0000259" key="11">
    <source>
        <dbReference type="SMART" id="SM00479"/>
    </source>
</evidence>
<evidence type="ECO:0000313" key="13">
    <source>
        <dbReference type="Proteomes" id="UP001054902"/>
    </source>
</evidence>
<feature type="region of interest" description="Disordered" evidence="10">
    <location>
        <begin position="270"/>
        <end position="296"/>
    </location>
</feature>
<feature type="region of interest" description="Disordered" evidence="10">
    <location>
        <begin position="1"/>
        <end position="24"/>
    </location>
</feature>
<feature type="region of interest" description="Disordered" evidence="10">
    <location>
        <begin position="369"/>
        <end position="395"/>
    </location>
</feature>
<evidence type="ECO:0000256" key="1">
    <source>
        <dbReference type="ARBA" id="ARBA00004123"/>
    </source>
</evidence>
<dbReference type="SUPFAM" id="SSF53098">
    <property type="entry name" value="Ribonuclease H-like"/>
    <property type="match status" value="1"/>
</dbReference>
<keyword evidence="4" id="KW-0698">rRNA processing</keyword>
<dbReference type="InterPro" id="IPR047021">
    <property type="entry name" value="REXO1/3/4-like"/>
</dbReference>
<dbReference type="GO" id="GO:0008408">
    <property type="term" value="F:3'-5' exonuclease activity"/>
    <property type="evidence" value="ECO:0007669"/>
    <property type="project" value="InterPro"/>
</dbReference>
<keyword evidence="6" id="KW-0378">Hydrolase</keyword>
<reference evidence="12 13" key="1">
    <citation type="journal article" date="2021" name="Sci. Rep.">
        <title>The genome of the diatom Chaetoceros tenuissimus carries an ancient integrated fragment of an extant virus.</title>
        <authorList>
            <person name="Hongo Y."/>
            <person name="Kimura K."/>
            <person name="Takaki Y."/>
            <person name="Yoshida Y."/>
            <person name="Baba S."/>
            <person name="Kobayashi G."/>
            <person name="Nagasaki K."/>
            <person name="Hano T."/>
            <person name="Tomaru Y."/>
        </authorList>
    </citation>
    <scope>NUCLEOTIDE SEQUENCE [LARGE SCALE GENOMIC DNA]</scope>
    <source>
        <strain evidence="12 13">NIES-3715</strain>
    </source>
</reference>
<sequence>MYYQTYNYSNHSKSSNNRSSRKMNKANSHYYSQSNSYDDSCSATDITVSSSSDCSSTVRSSRTPKVGKFNRPYTGPKHYSTKPHDAPMGKKDMYFAVDCEMVGVGPEGLDSALARVSIVNWNNEIVLDTYVKVEQEVTDYRTFVSGVTAEHINSDYAMSLNAVQILVSQILRGKILIGHGLENDLKVMGIDHPWCDIRDTAKYAPFMRLINKENYEQIFCPRKLRDLVSEKLHKNIQEVGKAHSPVEDAIAAMDLYKSARTEWELSLSKQVNSQPQEMRSETASSVRAPLGDRTRCDTGSNAAGNNLLFGNNANYAAPAPVMVPPQQHHVPLSPVHSQYNMTMQAHAPTPMAYNMNMYNSYPMYNQHGNYYQGGQPQPSQGYKKNNRPNKLQNARRAQEIARAKVLAAIHQHRTNWQQA</sequence>
<proteinExistence type="inferred from homology"/>
<feature type="compositionally biased region" description="Polar residues" evidence="10">
    <location>
        <begin position="270"/>
        <end position="285"/>
    </location>
</feature>
<evidence type="ECO:0000256" key="5">
    <source>
        <dbReference type="ARBA" id="ARBA00022722"/>
    </source>
</evidence>
<evidence type="ECO:0000256" key="2">
    <source>
        <dbReference type="ARBA" id="ARBA00010489"/>
    </source>
</evidence>
<dbReference type="InterPro" id="IPR037431">
    <property type="entry name" value="REX4_DEDDh_dom"/>
</dbReference>
<dbReference type="EMBL" id="BLLK01000038">
    <property type="protein sequence ID" value="GFH49431.1"/>
    <property type="molecule type" value="Genomic_DNA"/>
</dbReference>
<dbReference type="InterPro" id="IPR036397">
    <property type="entry name" value="RNaseH_sf"/>
</dbReference>
<feature type="compositionally biased region" description="Low complexity" evidence="10">
    <location>
        <begin position="369"/>
        <end position="382"/>
    </location>
</feature>
<evidence type="ECO:0000256" key="9">
    <source>
        <dbReference type="ARBA" id="ARBA00025599"/>
    </source>
</evidence>
<dbReference type="CDD" id="cd06144">
    <property type="entry name" value="REX4_like"/>
    <property type="match status" value="1"/>
</dbReference>
<evidence type="ECO:0000256" key="4">
    <source>
        <dbReference type="ARBA" id="ARBA00022552"/>
    </source>
</evidence>
<evidence type="ECO:0000313" key="12">
    <source>
        <dbReference type="EMBL" id="GFH49431.1"/>
    </source>
</evidence>
<dbReference type="PANTHER" id="PTHR12801">
    <property type="entry name" value="RNA EXONUCLEASE REXO1 / RECO3 FAMILY MEMBER-RELATED"/>
    <property type="match status" value="1"/>
</dbReference>
<dbReference type="GO" id="GO:0006364">
    <property type="term" value="P:rRNA processing"/>
    <property type="evidence" value="ECO:0007669"/>
    <property type="project" value="UniProtKB-KW"/>
</dbReference>
<gene>
    <name evidence="12" type="ORF">CTEN210_05907</name>
</gene>
<name>A0AAD3CQS7_9STRA</name>
<comment type="subcellular location">
    <subcellularLocation>
        <location evidence="1">Nucleus</location>
    </subcellularLocation>
</comment>
<feature type="compositionally biased region" description="Low complexity" evidence="10">
    <location>
        <begin position="48"/>
        <end position="63"/>
    </location>
</feature>